<dbReference type="Proteomes" id="UP001596203">
    <property type="component" value="Unassembled WGS sequence"/>
</dbReference>
<dbReference type="PROSITE" id="PS50005">
    <property type="entry name" value="TPR"/>
    <property type="match status" value="1"/>
</dbReference>
<evidence type="ECO:0000256" key="7">
    <source>
        <dbReference type="SAM" id="MobiDB-lite"/>
    </source>
</evidence>
<dbReference type="RefSeq" id="WP_377418152.1">
    <property type="nucleotide sequence ID" value="NZ_JBHSPR010000006.1"/>
</dbReference>
<dbReference type="InterPro" id="IPR011990">
    <property type="entry name" value="TPR-like_helical_dom_sf"/>
</dbReference>
<dbReference type="SMART" id="SM00028">
    <property type="entry name" value="TPR"/>
    <property type="match status" value="5"/>
</dbReference>
<dbReference type="PANTHER" id="PTHR35807">
    <property type="entry name" value="TRANSCRIPTIONAL REGULATOR REDD-RELATED"/>
    <property type="match status" value="1"/>
</dbReference>
<dbReference type="InterPro" id="IPR001867">
    <property type="entry name" value="OmpR/PhoB-type_DNA-bd"/>
</dbReference>
<dbReference type="Gene3D" id="1.25.40.10">
    <property type="entry name" value="Tetratricopeptide repeat domain"/>
    <property type="match status" value="3"/>
</dbReference>
<feature type="domain" description="OmpR/PhoB-type" evidence="8">
    <location>
        <begin position="1"/>
        <end position="98"/>
    </location>
</feature>
<dbReference type="InterPro" id="IPR051677">
    <property type="entry name" value="AfsR-DnrI-RedD_regulator"/>
</dbReference>
<dbReference type="SMART" id="SM00862">
    <property type="entry name" value="Trans_reg_C"/>
    <property type="match status" value="1"/>
</dbReference>
<dbReference type="PRINTS" id="PR00364">
    <property type="entry name" value="DISEASERSIST"/>
</dbReference>
<dbReference type="SUPFAM" id="SSF46894">
    <property type="entry name" value="C-terminal effector domain of the bipartite response regulators"/>
    <property type="match status" value="1"/>
</dbReference>
<dbReference type="PANTHER" id="PTHR35807:SF1">
    <property type="entry name" value="TRANSCRIPTIONAL REGULATOR REDD"/>
    <property type="match status" value="1"/>
</dbReference>
<keyword evidence="3 6" id="KW-0238">DNA-binding</keyword>
<keyword evidence="5" id="KW-0802">TPR repeat</keyword>
<evidence type="ECO:0000256" key="3">
    <source>
        <dbReference type="ARBA" id="ARBA00023125"/>
    </source>
</evidence>
<dbReference type="Gene3D" id="3.40.50.300">
    <property type="entry name" value="P-loop containing nucleotide triphosphate hydrolases"/>
    <property type="match status" value="1"/>
</dbReference>
<keyword evidence="10" id="KW-1185">Reference proteome</keyword>
<dbReference type="InterPro" id="IPR019734">
    <property type="entry name" value="TPR_rpt"/>
</dbReference>
<evidence type="ECO:0000313" key="10">
    <source>
        <dbReference type="Proteomes" id="UP001596203"/>
    </source>
</evidence>
<evidence type="ECO:0000256" key="6">
    <source>
        <dbReference type="PROSITE-ProRule" id="PRU01091"/>
    </source>
</evidence>
<dbReference type="SMART" id="SM01043">
    <property type="entry name" value="BTAD"/>
    <property type="match status" value="1"/>
</dbReference>
<evidence type="ECO:0000256" key="5">
    <source>
        <dbReference type="PROSITE-ProRule" id="PRU00339"/>
    </source>
</evidence>
<gene>
    <name evidence="9" type="ORF">ACFP2T_05880</name>
</gene>
<dbReference type="InterPro" id="IPR016032">
    <property type="entry name" value="Sig_transdc_resp-reg_C-effctor"/>
</dbReference>
<dbReference type="Pfam" id="PF13424">
    <property type="entry name" value="TPR_12"/>
    <property type="match status" value="2"/>
</dbReference>
<comment type="similarity">
    <text evidence="1">Belongs to the AfsR/DnrI/RedD regulatory family.</text>
</comment>
<dbReference type="SUPFAM" id="SSF52540">
    <property type="entry name" value="P-loop containing nucleoside triphosphate hydrolases"/>
    <property type="match status" value="1"/>
</dbReference>
<dbReference type="InterPro" id="IPR005158">
    <property type="entry name" value="BTAD"/>
</dbReference>
<dbReference type="Pfam" id="PF03704">
    <property type="entry name" value="BTAD"/>
    <property type="match status" value="1"/>
</dbReference>
<dbReference type="Gene3D" id="1.10.10.10">
    <property type="entry name" value="Winged helix-like DNA-binding domain superfamily/Winged helix DNA-binding domain"/>
    <property type="match status" value="1"/>
</dbReference>
<dbReference type="CDD" id="cd15831">
    <property type="entry name" value="BTAD"/>
    <property type="match status" value="1"/>
</dbReference>
<sequence length="955" mass="104210">MNLRLFGEMQLRAAGQPLEVGAPRQQAVLAVLVVDAPRPVAIETLIDRVWDEAPPAEARNVLYSHLSRIRQLLGRAAVLEEAAAPRLERRHAGYVLKIDPDRVDLHRFRRLVDQGRDARSADADRARALAEALDLWAGSPLAAIPGEWAGQIRDSMHRLRCEAAVRWARVELRLGNPDAVIGVLPDLIAEYPLVEPLEALLLRALHATGRDAEAIERYAGARRRLADALGTDPGSELRDLHRMLLRGEPPQTPPPDPGAPTIRIATPAQLPPDVAGFTGREAELRELDRLVLAATGPAETVVISAIDGTAGIGKTTLALHWAHRVASQFRDGQLYVNLRGFDPTGSPVIPTEAVRGFLDAFEVPPERIPVGLDAQVGLYRSLLAGRRVLLVLDNARDAEQVRPLLPGAAGCVAVVTSRNQLAGLVAGTGAHPLTVRLPSVAEARDLLARRVGPERVTAEPEAVEDIITLCARLPLALSIVAARAAANPGFGLVVLAGELAGAQSRLDEFTGADPATNARTVFSWSYHQLSPAAARLFRLIGLHPGPDLAAPAAASLAGLPPGAARPVLAELTRAHLLSEPTPGRYTFHDLLRAYAREQAEGTDPEDERRAAVHRLLDHYLHSANTAVLVLEPTRDPVTLAAPGPGVTPERFADHRQALSWFTAEHAVLLAAIDQASSAGFDVHTWQLAWTLTTFLTRRGHWRDNVAVQRVALAAAERLAEPATRALVHHHLARAYYRQGRLDDAQSHLLRALDLAAQAGDLVVEAHSHVRLAMVWERREHFAEALDHARHAATLFQAAGHRPGQASALNDIGWYYAHLGDHRRALTFCERALAQHEELGNRLGQGITCDSLGYAHHHLGHHRQAIVYYCLALDRFRDLGDRQEEAATLTRLGETHLTDGDTDAARTAWRHAVAILDDLNRAEADRLRARLRELDQESKPTEVLPTATDRERGERR</sequence>
<evidence type="ECO:0000256" key="4">
    <source>
        <dbReference type="ARBA" id="ARBA00023163"/>
    </source>
</evidence>
<dbReference type="InterPro" id="IPR036388">
    <property type="entry name" value="WH-like_DNA-bd_sf"/>
</dbReference>
<dbReference type="EMBL" id="JBHSPR010000006">
    <property type="protein sequence ID" value="MFC6015717.1"/>
    <property type="molecule type" value="Genomic_DNA"/>
</dbReference>
<keyword evidence="4" id="KW-0804">Transcription</keyword>
<dbReference type="SUPFAM" id="SSF48452">
    <property type="entry name" value="TPR-like"/>
    <property type="match status" value="2"/>
</dbReference>
<feature type="region of interest" description="Disordered" evidence="7">
    <location>
        <begin position="931"/>
        <end position="955"/>
    </location>
</feature>
<protein>
    <submittedName>
        <fullName evidence="9">BTAD domain-containing putative transcriptional regulator</fullName>
    </submittedName>
</protein>
<reference evidence="10" key="1">
    <citation type="journal article" date="2019" name="Int. J. Syst. Evol. Microbiol.">
        <title>The Global Catalogue of Microorganisms (GCM) 10K type strain sequencing project: providing services to taxonomists for standard genome sequencing and annotation.</title>
        <authorList>
            <consortium name="The Broad Institute Genomics Platform"/>
            <consortium name="The Broad Institute Genome Sequencing Center for Infectious Disease"/>
            <person name="Wu L."/>
            <person name="Ma J."/>
        </authorList>
    </citation>
    <scope>NUCLEOTIDE SEQUENCE [LARGE SCALE GENOMIC DNA]</scope>
    <source>
        <strain evidence="10">ZS-35-S2</strain>
    </source>
</reference>
<evidence type="ECO:0000256" key="2">
    <source>
        <dbReference type="ARBA" id="ARBA00023015"/>
    </source>
</evidence>
<proteinExistence type="inferred from homology"/>
<feature type="DNA-binding region" description="OmpR/PhoB-type" evidence="6">
    <location>
        <begin position="1"/>
        <end position="98"/>
    </location>
</feature>
<evidence type="ECO:0000259" key="8">
    <source>
        <dbReference type="PROSITE" id="PS51755"/>
    </source>
</evidence>
<evidence type="ECO:0000256" key="1">
    <source>
        <dbReference type="ARBA" id="ARBA00005820"/>
    </source>
</evidence>
<accession>A0ABW1K375</accession>
<organism evidence="9 10">
    <name type="scientific">Plantactinospora solaniradicis</name>
    <dbReference type="NCBI Taxonomy" id="1723736"/>
    <lineage>
        <taxon>Bacteria</taxon>
        <taxon>Bacillati</taxon>
        <taxon>Actinomycetota</taxon>
        <taxon>Actinomycetes</taxon>
        <taxon>Micromonosporales</taxon>
        <taxon>Micromonosporaceae</taxon>
        <taxon>Plantactinospora</taxon>
    </lineage>
</organism>
<comment type="caution">
    <text evidence="9">The sequence shown here is derived from an EMBL/GenBank/DDBJ whole genome shotgun (WGS) entry which is preliminary data.</text>
</comment>
<name>A0ABW1K375_9ACTN</name>
<dbReference type="PROSITE" id="PS51755">
    <property type="entry name" value="OMPR_PHOB"/>
    <property type="match status" value="1"/>
</dbReference>
<evidence type="ECO:0000313" key="9">
    <source>
        <dbReference type="EMBL" id="MFC6015717.1"/>
    </source>
</evidence>
<feature type="repeat" description="TPR" evidence="5">
    <location>
        <begin position="725"/>
        <end position="758"/>
    </location>
</feature>
<dbReference type="InterPro" id="IPR027417">
    <property type="entry name" value="P-loop_NTPase"/>
</dbReference>
<keyword evidence="2" id="KW-0805">Transcription regulation</keyword>